<dbReference type="OrthoDB" id="3257429at2759"/>
<feature type="region of interest" description="Disordered" evidence="1">
    <location>
        <begin position="84"/>
        <end position="106"/>
    </location>
</feature>
<feature type="signal peptide" evidence="3">
    <location>
        <begin position="1"/>
        <end position="18"/>
    </location>
</feature>
<dbReference type="HOGENOM" id="CLU_116397_0_0_1"/>
<organism>
    <name type="scientific">Serpula lacrymans var. lacrymans (strain S7.9)</name>
    <name type="common">Dry rot fungus</name>
    <dbReference type="NCBI Taxonomy" id="578457"/>
    <lineage>
        <taxon>Eukaryota</taxon>
        <taxon>Fungi</taxon>
        <taxon>Dikarya</taxon>
        <taxon>Basidiomycota</taxon>
        <taxon>Agaricomycotina</taxon>
        <taxon>Agaricomycetes</taxon>
        <taxon>Agaricomycetidae</taxon>
        <taxon>Boletales</taxon>
        <taxon>Coniophorineae</taxon>
        <taxon>Serpulaceae</taxon>
        <taxon>Serpula</taxon>
    </lineage>
</organism>
<feature type="chain" id="PRO_5003376460" evidence="3">
    <location>
        <begin position="19"/>
        <end position="193"/>
    </location>
</feature>
<accession>F8NXE2</accession>
<reference evidence="4" key="1">
    <citation type="submission" date="2011-04" db="EMBL/GenBank/DDBJ databases">
        <title>Evolution of plant cell wall degrading machinery underlies the functional diversity of forest fungi.</title>
        <authorList>
            <consortium name="US DOE Joint Genome Institute (JGI-PGF)"/>
            <person name="Eastwood D.C."/>
            <person name="Floudas D."/>
            <person name="Binder M."/>
            <person name="Majcherczyk A."/>
            <person name="Schneider P."/>
            <person name="Aerts A."/>
            <person name="Asiegbu F.O."/>
            <person name="Baker S.E."/>
            <person name="Barry K."/>
            <person name="Bendiksby M."/>
            <person name="Blumentritt M."/>
            <person name="Coutinho P.M."/>
            <person name="Cullen D."/>
            <person name="Cullen D."/>
            <person name="Gathman A."/>
            <person name="Goodell B."/>
            <person name="Henrissat B."/>
            <person name="Ihrmark K."/>
            <person name="Kauserud H."/>
            <person name="Kohler A."/>
            <person name="LaButti K."/>
            <person name="Lapidus A."/>
            <person name="Lavin J.L."/>
            <person name="Lee Y.-H."/>
            <person name="Lindquist E."/>
            <person name="Lilly W."/>
            <person name="Lucas S."/>
            <person name="Morin E."/>
            <person name="Murat C."/>
            <person name="Oguiza J.A."/>
            <person name="Park J."/>
            <person name="Pisabarro A.G."/>
            <person name="Riley R."/>
            <person name="Rosling A."/>
            <person name="Salamov A."/>
            <person name="Schmidt O."/>
            <person name="Schmutz J."/>
            <person name="Skrede I."/>
            <person name="Stenlid J."/>
            <person name="Wiebenga A."/>
            <person name="Xie X."/>
            <person name="Kues U."/>
            <person name="Hibbett D.S."/>
            <person name="Hoffmeister D."/>
            <person name="Hogberg N."/>
            <person name="Martin F."/>
            <person name="Grigoriev I.V."/>
            <person name="Watkinson S.C."/>
        </authorList>
    </citation>
    <scope>NUCLEOTIDE SEQUENCE</scope>
    <source>
        <strain evidence="4">S7.9</strain>
    </source>
</reference>
<dbReference type="Proteomes" id="UP000008064">
    <property type="component" value="Unassembled WGS sequence"/>
</dbReference>
<protein>
    <submittedName>
        <fullName evidence="4">Uncharacterized protein</fullName>
    </submittedName>
</protein>
<sequence>MRKVFWSAIVLWASWVQAQTATVVDGAGYTVVEVVTIDPALGLPTTEILRTLTGTGAISSPTSSTTPLLATTPTSTAALTTTTTAAQQQGPVGQPAPTQAQVGGPTPYTYTTTDADGNTETLLGTFIPTGPESVLPTPTTTGTILDYSSWLGLVGTNTLPAQSSARVSWQLSGGWFGVMLGTLMSIVAGLVLV</sequence>
<name>F8NXE2_SERL9</name>
<keyword evidence="2" id="KW-0812">Transmembrane</keyword>
<gene>
    <name evidence="4" type="ORF">SERLADRAFT_449380</name>
</gene>
<dbReference type="GeneID" id="18816542"/>
<proteinExistence type="predicted"/>
<dbReference type="EMBL" id="GL945434">
    <property type="protein sequence ID" value="EGO24614.1"/>
    <property type="molecule type" value="Genomic_DNA"/>
</dbReference>
<dbReference type="AlphaFoldDB" id="F8NXE2"/>
<dbReference type="RefSeq" id="XP_007318633.1">
    <property type="nucleotide sequence ID" value="XM_007318571.1"/>
</dbReference>
<evidence type="ECO:0000256" key="2">
    <source>
        <dbReference type="SAM" id="Phobius"/>
    </source>
</evidence>
<feature type="transmembrane region" description="Helical" evidence="2">
    <location>
        <begin position="173"/>
        <end position="192"/>
    </location>
</feature>
<evidence type="ECO:0000313" key="4">
    <source>
        <dbReference type="EMBL" id="EGO24614.1"/>
    </source>
</evidence>
<keyword evidence="3" id="KW-0732">Signal</keyword>
<keyword evidence="2" id="KW-0472">Membrane</keyword>
<evidence type="ECO:0000256" key="3">
    <source>
        <dbReference type="SAM" id="SignalP"/>
    </source>
</evidence>
<dbReference type="KEGG" id="sla:SERLADRAFT_449380"/>
<evidence type="ECO:0000256" key="1">
    <source>
        <dbReference type="SAM" id="MobiDB-lite"/>
    </source>
</evidence>
<keyword evidence="2" id="KW-1133">Transmembrane helix</keyword>